<protein>
    <submittedName>
        <fullName evidence="2">Uncharacterized protein</fullName>
    </submittedName>
</protein>
<gene>
    <name evidence="2" type="ORF">FSB_LOCUS33280</name>
</gene>
<evidence type="ECO:0000313" key="2">
    <source>
        <dbReference type="EMBL" id="SPD05398.1"/>
    </source>
</evidence>
<organism evidence="2">
    <name type="scientific">Fagus sylvatica</name>
    <name type="common">Beechnut</name>
    <dbReference type="NCBI Taxonomy" id="28930"/>
    <lineage>
        <taxon>Eukaryota</taxon>
        <taxon>Viridiplantae</taxon>
        <taxon>Streptophyta</taxon>
        <taxon>Embryophyta</taxon>
        <taxon>Tracheophyta</taxon>
        <taxon>Spermatophyta</taxon>
        <taxon>Magnoliopsida</taxon>
        <taxon>eudicotyledons</taxon>
        <taxon>Gunneridae</taxon>
        <taxon>Pentapetalae</taxon>
        <taxon>rosids</taxon>
        <taxon>fabids</taxon>
        <taxon>Fagales</taxon>
        <taxon>Fagaceae</taxon>
        <taxon>Fagus</taxon>
    </lineage>
</organism>
<keyword evidence="1" id="KW-1133">Transmembrane helix</keyword>
<name>A0A2N9H0S5_FAGSY</name>
<feature type="transmembrane region" description="Helical" evidence="1">
    <location>
        <begin position="29"/>
        <end position="51"/>
    </location>
</feature>
<keyword evidence="1" id="KW-0812">Transmembrane</keyword>
<proteinExistence type="predicted"/>
<sequence length="186" mass="20500">MKIAKILAALSSLSRSILMVSQSHLGGFGGISVVSVVLVVLASVSVFSVLLNNSRWFLVFLNASQSKRKVSVLGLRFQRFCKCRRQHCLLESKTKLLGWVTVYCSPNSIMGIAPAPVSRAWSLAEAKLWPWVFLGLQRHVHVPKLWWLANLTIASSAGCQSCSEDAKEGYHLQHSRLALPNAEVVT</sequence>
<accession>A0A2N9H0S5</accession>
<reference evidence="2" key="1">
    <citation type="submission" date="2018-02" db="EMBL/GenBank/DDBJ databases">
        <authorList>
            <person name="Cohen D.B."/>
            <person name="Kent A.D."/>
        </authorList>
    </citation>
    <scope>NUCLEOTIDE SEQUENCE</scope>
</reference>
<dbReference type="EMBL" id="OIVN01002657">
    <property type="protein sequence ID" value="SPD05398.1"/>
    <property type="molecule type" value="Genomic_DNA"/>
</dbReference>
<keyword evidence="1" id="KW-0472">Membrane</keyword>
<evidence type="ECO:0000256" key="1">
    <source>
        <dbReference type="SAM" id="Phobius"/>
    </source>
</evidence>
<dbReference type="AlphaFoldDB" id="A0A2N9H0S5"/>